<evidence type="ECO:0000256" key="1">
    <source>
        <dbReference type="SAM" id="MobiDB-lite"/>
    </source>
</evidence>
<organism evidence="2 3">
    <name type="scientific">Actinoallomurus acaciae</name>
    <dbReference type="NCBI Taxonomy" id="502577"/>
    <lineage>
        <taxon>Bacteria</taxon>
        <taxon>Bacillati</taxon>
        <taxon>Actinomycetota</taxon>
        <taxon>Actinomycetes</taxon>
        <taxon>Streptosporangiales</taxon>
        <taxon>Thermomonosporaceae</taxon>
        <taxon>Actinoallomurus</taxon>
    </lineage>
</organism>
<dbReference type="Proteomes" id="UP001589627">
    <property type="component" value="Unassembled WGS sequence"/>
</dbReference>
<evidence type="ECO:0000313" key="2">
    <source>
        <dbReference type="EMBL" id="MFB9835331.1"/>
    </source>
</evidence>
<feature type="non-terminal residue" evidence="2">
    <location>
        <position position="204"/>
    </location>
</feature>
<dbReference type="RefSeq" id="WP_378206621.1">
    <property type="nucleotide sequence ID" value="NZ_JBHLZP010000194.1"/>
</dbReference>
<dbReference type="InterPro" id="IPR011042">
    <property type="entry name" value="6-blade_b-propeller_TolB-like"/>
</dbReference>
<protein>
    <submittedName>
        <fullName evidence="2">TolB family protein</fullName>
    </submittedName>
</protein>
<name>A0ABV5YJV9_9ACTN</name>
<gene>
    <name evidence="2" type="ORF">ACFFNX_24425</name>
</gene>
<evidence type="ECO:0000313" key="3">
    <source>
        <dbReference type="Proteomes" id="UP001589627"/>
    </source>
</evidence>
<sequence length="204" mass="21987">MTPFHDLKEYMALPRVLTLRLSGDGRRVVAVVRILASDGKRYRTALWEVDPEGVAGPRRLTRSAAGEGRPEFLPGGSLLFTSARTDAGGADEEEVQRLWLLPADGGEPWRIADHPGGIEDFAVARESGTVVFAAPVPPDGDDARTERRKAAGVTAILHESLPIRDWDHHLGPAERRLFAAAPPASEGAGLETPRDLTPEPGHAL</sequence>
<dbReference type="SUPFAM" id="SSF82171">
    <property type="entry name" value="DPP6 N-terminal domain-like"/>
    <property type="match status" value="1"/>
</dbReference>
<feature type="region of interest" description="Disordered" evidence="1">
    <location>
        <begin position="181"/>
        <end position="204"/>
    </location>
</feature>
<dbReference type="Gene3D" id="2.120.10.30">
    <property type="entry name" value="TolB, C-terminal domain"/>
    <property type="match status" value="1"/>
</dbReference>
<proteinExistence type="predicted"/>
<comment type="caution">
    <text evidence="2">The sequence shown here is derived from an EMBL/GenBank/DDBJ whole genome shotgun (WGS) entry which is preliminary data.</text>
</comment>
<dbReference type="EMBL" id="JBHLZP010000194">
    <property type="protein sequence ID" value="MFB9835331.1"/>
    <property type="molecule type" value="Genomic_DNA"/>
</dbReference>
<reference evidence="2 3" key="1">
    <citation type="submission" date="2024-09" db="EMBL/GenBank/DDBJ databases">
        <authorList>
            <person name="Sun Q."/>
            <person name="Mori K."/>
        </authorList>
    </citation>
    <scope>NUCLEOTIDE SEQUENCE [LARGE SCALE GENOMIC DNA]</scope>
    <source>
        <strain evidence="2 3">TBRC 0563</strain>
    </source>
</reference>
<accession>A0ABV5YJV9</accession>
<keyword evidence="3" id="KW-1185">Reference proteome</keyword>